<dbReference type="Gene3D" id="3.40.50.1820">
    <property type="entry name" value="alpha/beta hydrolase"/>
    <property type="match status" value="1"/>
</dbReference>
<comment type="similarity">
    <text evidence="1">Belongs to the 'GDXG' lipolytic enzyme family.</text>
</comment>
<gene>
    <name evidence="5" type="ORF">DWV00_00245</name>
</gene>
<dbReference type="RefSeq" id="WP_115531546.1">
    <property type="nucleotide sequence ID" value="NZ_QRGA01000001.1"/>
</dbReference>
<proteinExistence type="inferred from homology"/>
<evidence type="ECO:0000256" key="3">
    <source>
        <dbReference type="PROSITE-ProRule" id="PRU10038"/>
    </source>
</evidence>
<reference evidence="5 6" key="1">
    <citation type="submission" date="2018-08" db="EMBL/GenBank/DDBJ databases">
        <title>Paraburkholderia sp. DHOM06 isolated from forest soil.</title>
        <authorList>
            <person name="Gao Z.-H."/>
            <person name="Qiu L.-H."/>
        </authorList>
    </citation>
    <scope>NUCLEOTIDE SEQUENCE [LARGE SCALE GENOMIC DNA]</scope>
    <source>
        <strain evidence="5 6">DHOM06</strain>
    </source>
</reference>
<dbReference type="SUPFAM" id="SSF53474">
    <property type="entry name" value="alpha/beta-Hydrolases"/>
    <property type="match status" value="1"/>
</dbReference>
<sequence length="316" mass="33255">MQLDQALEAILTQAREAGVPDFADLPPPAARGVYRQILAANDVRPAAVAVSDEIAAGTSGSVPVRIYRPRQGASAGVIVYYHGGGYVLGDLDGYDSVCRQLCADSQATIVSVDYRLAPEHPFPAAVDDAWTALEWAAAHAGMLAGERAPIAVAGDSAGAVLATVVCLLARDRHGPAIVYQGLVYPAAGAGHFGESDSRRRYADGPTLTMRTVDFFNRCYFGSTQPPASELAAPLLADDCSRLPPALLQVATHDPLRDEALAYGARLRQAGNDVMVVEYHGLAHGFISMGGTVPAARLAQLQLAQALHTALRHHQAG</sequence>
<comment type="caution">
    <text evidence="5">The sequence shown here is derived from an EMBL/GenBank/DDBJ whole genome shotgun (WGS) entry which is preliminary data.</text>
</comment>
<dbReference type="PROSITE" id="PS01174">
    <property type="entry name" value="LIPASE_GDXG_SER"/>
    <property type="match status" value="1"/>
</dbReference>
<organism evidence="5 6">
    <name type="scientific">Trinickia dinghuensis</name>
    <dbReference type="NCBI Taxonomy" id="2291023"/>
    <lineage>
        <taxon>Bacteria</taxon>
        <taxon>Pseudomonadati</taxon>
        <taxon>Pseudomonadota</taxon>
        <taxon>Betaproteobacteria</taxon>
        <taxon>Burkholderiales</taxon>
        <taxon>Burkholderiaceae</taxon>
        <taxon>Trinickia</taxon>
    </lineage>
</organism>
<name>A0A3D8K4Z2_9BURK</name>
<dbReference type="PANTHER" id="PTHR48081:SF8">
    <property type="entry name" value="ALPHA_BETA HYDROLASE FOLD-3 DOMAIN-CONTAINING PROTEIN-RELATED"/>
    <property type="match status" value="1"/>
</dbReference>
<dbReference type="OrthoDB" id="9794445at2"/>
<evidence type="ECO:0000259" key="4">
    <source>
        <dbReference type="Pfam" id="PF07859"/>
    </source>
</evidence>
<dbReference type="PANTHER" id="PTHR48081">
    <property type="entry name" value="AB HYDROLASE SUPERFAMILY PROTEIN C4A8.06C"/>
    <property type="match status" value="1"/>
</dbReference>
<feature type="domain" description="Alpha/beta hydrolase fold-3" evidence="4">
    <location>
        <begin position="78"/>
        <end position="286"/>
    </location>
</feature>
<feature type="active site" evidence="3">
    <location>
        <position position="156"/>
    </location>
</feature>
<evidence type="ECO:0000256" key="1">
    <source>
        <dbReference type="ARBA" id="ARBA00010515"/>
    </source>
</evidence>
<dbReference type="InterPro" id="IPR050300">
    <property type="entry name" value="GDXG_lipolytic_enzyme"/>
</dbReference>
<dbReference type="Pfam" id="PF07859">
    <property type="entry name" value="Abhydrolase_3"/>
    <property type="match status" value="1"/>
</dbReference>
<evidence type="ECO:0000313" key="5">
    <source>
        <dbReference type="EMBL" id="RDV00281.1"/>
    </source>
</evidence>
<dbReference type="AlphaFoldDB" id="A0A3D8K4Z2"/>
<evidence type="ECO:0000256" key="2">
    <source>
        <dbReference type="ARBA" id="ARBA00022801"/>
    </source>
</evidence>
<dbReference type="InterPro" id="IPR033140">
    <property type="entry name" value="Lipase_GDXG_put_SER_AS"/>
</dbReference>
<dbReference type="EMBL" id="QRGA01000001">
    <property type="protein sequence ID" value="RDV00281.1"/>
    <property type="molecule type" value="Genomic_DNA"/>
</dbReference>
<dbReference type="GO" id="GO:0016787">
    <property type="term" value="F:hydrolase activity"/>
    <property type="evidence" value="ECO:0007669"/>
    <property type="project" value="UniProtKB-KW"/>
</dbReference>
<protein>
    <submittedName>
        <fullName evidence="5">Alpha/beta hydrolase</fullName>
    </submittedName>
</protein>
<dbReference type="Proteomes" id="UP000256838">
    <property type="component" value="Unassembled WGS sequence"/>
</dbReference>
<dbReference type="InterPro" id="IPR013094">
    <property type="entry name" value="AB_hydrolase_3"/>
</dbReference>
<dbReference type="InterPro" id="IPR029058">
    <property type="entry name" value="AB_hydrolase_fold"/>
</dbReference>
<accession>A0A3D8K4Z2</accession>
<evidence type="ECO:0000313" key="6">
    <source>
        <dbReference type="Proteomes" id="UP000256838"/>
    </source>
</evidence>
<keyword evidence="2 5" id="KW-0378">Hydrolase</keyword>
<keyword evidence="6" id="KW-1185">Reference proteome</keyword>